<evidence type="ECO:0000313" key="2">
    <source>
        <dbReference type="EMBL" id="SFR96526.1"/>
    </source>
</evidence>
<dbReference type="EMBL" id="FOZG01000002">
    <property type="protein sequence ID" value="SFR96526.1"/>
    <property type="molecule type" value="Genomic_DNA"/>
</dbReference>
<dbReference type="InterPro" id="IPR010621">
    <property type="entry name" value="DUF1214"/>
</dbReference>
<evidence type="ECO:0000259" key="1">
    <source>
        <dbReference type="Pfam" id="PF06742"/>
    </source>
</evidence>
<feature type="domain" description="DUF1214" evidence="1">
    <location>
        <begin position="268"/>
        <end position="337"/>
    </location>
</feature>
<sequence>MSEHKLSLPEWDAVLETLKPVGDQLVARWGRADPSSDDRRDLLRLALSAVANGYLGHVALDPRAPTWTPCWNIAMNMGGPCPDYTYRTTDVDPRGIYRISGFRGTNRFVEVGQHSYELLGHEGPTSVAPLQNSLDDLTLGADGAFSVILSPERPLGYDGDWWPLAPTTVRLLLRQCAVDWIGEVDARIAIERLDEGPPTSREEIDRRIANLGRWAEGMVRFDIDLARWYRDHHGINVLTRSKKIESIGGMPNQVYYDGAYEIADDEALVVETALPQTCLYWSILVADDRFSTIDWANHQSSLNEAQARLDSDGKLRAVISRQDPGVQNWLDKAANPWGIIQLRWKVPSDAPDPVVVRCKVADVRRHLPADTPAYSADEREEAIRKRRVGYQMRTHW</sequence>
<dbReference type="Gene3D" id="2.60.120.1600">
    <property type="match status" value="1"/>
</dbReference>
<organism evidence="2 3">
    <name type="scientific">Sphingomonas jatrophae</name>
    <dbReference type="NCBI Taxonomy" id="1166337"/>
    <lineage>
        <taxon>Bacteria</taxon>
        <taxon>Pseudomonadati</taxon>
        <taxon>Pseudomonadota</taxon>
        <taxon>Alphaproteobacteria</taxon>
        <taxon>Sphingomonadales</taxon>
        <taxon>Sphingomonadaceae</taxon>
        <taxon>Sphingomonas</taxon>
    </lineage>
</organism>
<dbReference type="Pfam" id="PF06742">
    <property type="entry name" value="DUF1214"/>
    <property type="match status" value="1"/>
</dbReference>
<reference evidence="2 3" key="1">
    <citation type="submission" date="2016-10" db="EMBL/GenBank/DDBJ databases">
        <authorList>
            <person name="de Groot N.N."/>
        </authorList>
    </citation>
    <scope>NUCLEOTIDE SEQUENCE [LARGE SCALE GENOMIC DNA]</scope>
    <source>
        <strain evidence="2 3">S5-249</strain>
    </source>
</reference>
<keyword evidence="3" id="KW-1185">Reference proteome</keyword>
<dbReference type="AlphaFoldDB" id="A0A1I6KZ69"/>
<gene>
    <name evidence="2" type="ORF">SAMN05192580_2026</name>
</gene>
<protein>
    <recommendedName>
        <fullName evidence="1">DUF1214 domain-containing protein</fullName>
    </recommendedName>
</protein>
<accession>A0A1I6KZ69</accession>
<name>A0A1I6KZ69_9SPHN</name>
<dbReference type="STRING" id="1166337.SAMN05192580_2026"/>
<evidence type="ECO:0000313" key="3">
    <source>
        <dbReference type="Proteomes" id="UP000198824"/>
    </source>
</evidence>
<dbReference type="OrthoDB" id="7053758at2"/>
<dbReference type="Proteomes" id="UP000198824">
    <property type="component" value="Unassembled WGS sequence"/>
</dbReference>
<dbReference type="RefSeq" id="WP_093314214.1">
    <property type="nucleotide sequence ID" value="NZ_FOZG01000002.1"/>
</dbReference>
<proteinExistence type="predicted"/>